<comment type="subcellular location">
    <subcellularLocation>
        <location evidence="2">Membrane</location>
    </subcellularLocation>
</comment>
<dbReference type="NCBIfam" id="NF033092">
    <property type="entry name" value="HK_WalK"/>
    <property type="match status" value="1"/>
</dbReference>
<feature type="domain" description="Histidine kinase" evidence="10">
    <location>
        <begin position="384"/>
        <end position="607"/>
    </location>
</feature>
<dbReference type="InterPro" id="IPR057640">
    <property type="entry name" value="Cache_WalK"/>
</dbReference>
<dbReference type="Gene3D" id="3.30.565.10">
    <property type="entry name" value="Histidine kinase-like ATPase, C-terminal domain"/>
    <property type="match status" value="1"/>
</dbReference>
<protein>
    <recommendedName>
        <fullName evidence="3">histidine kinase</fullName>
        <ecNumber evidence="3">2.7.13.3</ecNumber>
    </recommendedName>
</protein>
<dbReference type="AlphaFoldDB" id="A0A0R2JJA1"/>
<dbReference type="PATRIC" id="fig|1616.3.peg.529"/>
<dbReference type="InterPro" id="IPR049814">
    <property type="entry name" value="Resp_reg_WalK"/>
</dbReference>
<dbReference type="GO" id="GO:0005886">
    <property type="term" value="C:plasma membrane"/>
    <property type="evidence" value="ECO:0007669"/>
    <property type="project" value="TreeGrafter"/>
</dbReference>
<dbReference type="Pfam" id="PF00672">
    <property type="entry name" value="HAMP"/>
    <property type="match status" value="1"/>
</dbReference>
<dbReference type="GO" id="GO:0016036">
    <property type="term" value="P:cellular response to phosphate starvation"/>
    <property type="evidence" value="ECO:0007669"/>
    <property type="project" value="TreeGrafter"/>
</dbReference>
<organism evidence="13 14">
    <name type="scientific">Weissella kandleri</name>
    <dbReference type="NCBI Taxonomy" id="1616"/>
    <lineage>
        <taxon>Bacteria</taxon>
        <taxon>Bacillati</taxon>
        <taxon>Bacillota</taxon>
        <taxon>Bacilli</taxon>
        <taxon>Lactobacillales</taxon>
        <taxon>Lactobacillaceae</taxon>
        <taxon>Weissella</taxon>
    </lineage>
</organism>
<dbReference type="InterPro" id="IPR005467">
    <property type="entry name" value="His_kinase_dom"/>
</dbReference>
<feature type="domain" description="PAS" evidence="11">
    <location>
        <begin position="261"/>
        <end position="327"/>
    </location>
</feature>
<dbReference type="InterPro" id="IPR004358">
    <property type="entry name" value="Sig_transdc_His_kin-like_C"/>
</dbReference>
<dbReference type="InterPro" id="IPR036890">
    <property type="entry name" value="HATPase_C_sf"/>
</dbReference>
<dbReference type="InterPro" id="IPR003660">
    <property type="entry name" value="HAMP_dom"/>
</dbReference>
<dbReference type="CDD" id="cd00082">
    <property type="entry name" value="HisKA"/>
    <property type="match status" value="1"/>
</dbReference>
<evidence type="ECO:0000256" key="3">
    <source>
        <dbReference type="ARBA" id="ARBA00012438"/>
    </source>
</evidence>
<feature type="domain" description="HAMP" evidence="12">
    <location>
        <begin position="204"/>
        <end position="256"/>
    </location>
</feature>
<dbReference type="SUPFAM" id="SSF47384">
    <property type="entry name" value="Homodimeric domain of signal transducing histidine kinase"/>
    <property type="match status" value="1"/>
</dbReference>
<dbReference type="PROSITE" id="PS50112">
    <property type="entry name" value="PAS"/>
    <property type="match status" value="1"/>
</dbReference>
<evidence type="ECO:0000259" key="12">
    <source>
        <dbReference type="PROSITE" id="PS50885"/>
    </source>
</evidence>
<dbReference type="CDD" id="cd00130">
    <property type="entry name" value="PAS"/>
    <property type="match status" value="1"/>
</dbReference>
<accession>A0A0R2JJA1</accession>
<dbReference type="SUPFAM" id="SSF158472">
    <property type="entry name" value="HAMP domain-like"/>
    <property type="match status" value="1"/>
</dbReference>
<evidence type="ECO:0000256" key="2">
    <source>
        <dbReference type="ARBA" id="ARBA00004370"/>
    </source>
</evidence>
<keyword evidence="5" id="KW-0808">Transferase</keyword>
<dbReference type="InterPro" id="IPR035965">
    <property type="entry name" value="PAS-like_dom_sf"/>
</dbReference>
<evidence type="ECO:0000259" key="10">
    <source>
        <dbReference type="PROSITE" id="PS50109"/>
    </source>
</evidence>
<dbReference type="STRING" id="1616.IV73_GL000513"/>
<dbReference type="EC" id="2.7.13.3" evidence="3"/>
<dbReference type="FunFam" id="3.30.565.10:FF:000006">
    <property type="entry name" value="Sensor histidine kinase WalK"/>
    <property type="match status" value="1"/>
</dbReference>
<dbReference type="Proteomes" id="UP000051655">
    <property type="component" value="Unassembled WGS sequence"/>
</dbReference>
<evidence type="ECO:0000256" key="8">
    <source>
        <dbReference type="ARBA" id="ARBA00023136"/>
    </source>
</evidence>
<dbReference type="InterPro" id="IPR036097">
    <property type="entry name" value="HisK_dim/P_sf"/>
</dbReference>
<comment type="catalytic activity">
    <reaction evidence="1">
        <text>ATP + protein L-histidine = ADP + protein N-phospho-L-histidine.</text>
        <dbReference type="EC" id="2.7.13.3"/>
    </reaction>
</comment>
<dbReference type="RefSeq" id="WP_057754319.1">
    <property type="nucleotide sequence ID" value="NZ_JQBP01000002.1"/>
</dbReference>
<dbReference type="GO" id="GO:0004721">
    <property type="term" value="F:phosphoprotein phosphatase activity"/>
    <property type="evidence" value="ECO:0007669"/>
    <property type="project" value="TreeGrafter"/>
</dbReference>
<dbReference type="SMART" id="SM00304">
    <property type="entry name" value="HAMP"/>
    <property type="match status" value="1"/>
</dbReference>
<dbReference type="SMART" id="SM00387">
    <property type="entry name" value="HATPase_c"/>
    <property type="match status" value="1"/>
</dbReference>
<evidence type="ECO:0000256" key="9">
    <source>
        <dbReference type="SAM" id="Phobius"/>
    </source>
</evidence>
<dbReference type="Pfam" id="PF00512">
    <property type="entry name" value="HisKA"/>
    <property type="match status" value="1"/>
</dbReference>
<evidence type="ECO:0000256" key="7">
    <source>
        <dbReference type="ARBA" id="ARBA00023012"/>
    </source>
</evidence>
<dbReference type="SUPFAM" id="SSF55785">
    <property type="entry name" value="PYP-like sensor domain (PAS domain)"/>
    <property type="match status" value="1"/>
</dbReference>
<dbReference type="PANTHER" id="PTHR45453">
    <property type="entry name" value="PHOSPHATE REGULON SENSOR PROTEIN PHOR"/>
    <property type="match status" value="1"/>
</dbReference>
<dbReference type="PANTHER" id="PTHR45453:SF1">
    <property type="entry name" value="PHOSPHATE REGULON SENSOR PROTEIN PHOR"/>
    <property type="match status" value="1"/>
</dbReference>
<feature type="transmembrane region" description="Helical" evidence="9">
    <location>
        <begin position="180"/>
        <end position="206"/>
    </location>
</feature>
<dbReference type="PROSITE" id="PS50885">
    <property type="entry name" value="HAMP"/>
    <property type="match status" value="1"/>
</dbReference>
<evidence type="ECO:0000256" key="5">
    <source>
        <dbReference type="ARBA" id="ARBA00022679"/>
    </source>
</evidence>
<dbReference type="Pfam" id="PF02518">
    <property type="entry name" value="HATPase_c"/>
    <property type="match status" value="1"/>
</dbReference>
<evidence type="ECO:0000256" key="4">
    <source>
        <dbReference type="ARBA" id="ARBA00022553"/>
    </source>
</evidence>
<evidence type="ECO:0000259" key="11">
    <source>
        <dbReference type="PROSITE" id="PS50112"/>
    </source>
</evidence>
<dbReference type="CDD" id="cd00075">
    <property type="entry name" value="HATPase"/>
    <property type="match status" value="1"/>
</dbReference>
<sequence>MPKKIKFFSSIYFKNALVFALTLLVTLEVIGVFFIKQLERSSLTSFRQQIGLPAYVTDQLTQQLSGKKISESNANIHNTLSVVNNVMISEIEVIDTKGIVRGTSDINNQDLVGQKSTDRNLRAAALNQNYTKSRIEQVGGTRYQLVVRPLTNDENGNSQTVGALLVKGNLESVYDNLKRIALIFLSATFMALILGVAMALVIARALTKPISDISERTVRIAEGDYSGSLSIKANDEIGQLAENVNLLAQRIEETTNTQELERQRLDSVLENMTDGVIAADRRGTINLINPAALKMLRVSDENSVLGKYVLDVLRLSSYYQLREFFENKDNILLNFSDDQTDEVLKVNSAQIQRESGFISGMVIVLHDVTEEQRTNAERREFVSNVSHELRTPLTSVKSYIDALQEGAIGDSELAPQFLKVVQSETERMINMINDLLELSRMDQGTNDLALESVSLGALFNYILDRFDMIISGRKPDQKQYTIKREIPETDVWVEVDPSKFTQVLDNLINNAIKYSPDGGVITAAMVIETQEVIIAISDQGLGIPAKDLDRVFGRFFRVDKARSRAQGGTGLGLAIAKEIVEYLHGRIWVESKEGQGSTFKIALPYTLEADLEDDWGEPDALEEKA</sequence>
<dbReference type="Gene3D" id="1.10.8.500">
    <property type="entry name" value="HAMP domain in histidine kinase"/>
    <property type="match status" value="1"/>
</dbReference>
<dbReference type="GO" id="GO:0000155">
    <property type="term" value="F:phosphorelay sensor kinase activity"/>
    <property type="evidence" value="ECO:0007669"/>
    <property type="project" value="InterPro"/>
</dbReference>
<dbReference type="InterPro" id="IPR050351">
    <property type="entry name" value="BphY/WalK/GraS-like"/>
</dbReference>
<dbReference type="Pfam" id="PF23846">
    <property type="entry name" value="Cache_WalK"/>
    <property type="match status" value="1"/>
</dbReference>
<keyword evidence="7" id="KW-0902">Two-component regulatory system</keyword>
<dbReference type="PRINTS" id="PR00344">
    <property type="entry name" value="BCTRLSENSOR"/>
</dbReference>
<keyword evidence="8 9" id="KW-0472">Membrane</keyword>
<dbReference type="InterPro" id="IPR003661">
    <property type="entry name" value="HisK_dim/P_dom"/>
</dbReference>
<dbReference type="GO" id="GO:0006355">
    <property type="term" value="P:regulation of DNA-templated transcription"/>
    <property type="evidence" value="ECO:0007669"/>
    <property type="project" value="InterPro"/>
</dbReference>
<keyword evidence="6" id="KW-0418">Kinase</keyword>
<dbReference type="SUPFAM" id="SSF55874">
    <property type="entry name" value="ATPase domain of HSP90 chaperone/DNA topoisomerase II/histidine kinase"/>
    <property type="match status" value="1"/>
</dbReference>
<comment type="caution">
    <text evidence="13">The sequence shown here is derived from an EMBL/GenBank/DDBJ whole genome shotgun (WGS) entry which is preliminary data.</text>
</comment>
<dbReference type="Gene3D" id="1.10.287.130">
    <property type="match status" value="1"/>
</dbReference>
<dbReference type="InterPro" id="IPR003594">
    <property type="entry name" value="HATPase_dom"/>
</dbReference>
<dbReference type="OrthoDB" id="9813151at2"/>
<evidence type="ECO:0000313" key="13">
    <source>
        <dbReference type="EMBL" id="KRN75349.1"/>
    </source>
</evidence>
<dbReference type="Pfam" id="PF00989">
    <property type="entry name" value="PAS"/>
    <property type="match status" value="1"/>
</dbReference>
<reference evidence="13 14" key="1">
    <citation type="journal article" date="2015" name="Genome Announc.">
        <title>Expanding the biotechnology potential of lactobacilli through comparative genomics of 213 strains and associated genera.</title>
        <authorList>
            <person name="Sun Z."/>
            <person name="Harris H.M."/>
            <person name="McCann A."/>
            <person name="Guo C."/>
            <person name="Argimon S."/>
            <person name="Zhang W."/>
            <person name="Yang X."/>
            <person name="Jeffery I.B."/>
            <person name="Cooney J.C."/>
            <person name="Kagawa T.F."/>
            <person name="Liu W."/>
            <person name="Song Y."/>
            <person name="Salvetti E."/>
            <person name="Wrobel A."/>
            <person name="Rasinkangas P."/>
            <person name="Parkhill J."/>
            <person name="Rea M.C."/>
            <person name="O'Sullivan O."/>
            <person name="Ritari J."/>
            <person name="Douillard F.P."/>
            <person name="Paul Ross R."/>
            <person name="Yang R."/>
            <person name="Briner A.E."/>
            <person name="Felis G.E."/>
            <person name="de Vos W.M."/>
            <person name="Barrangou R."/>
            <person name="Klaenhammer T.R."/>
            <person name="Caufield P.W."/>
            <person name="Cui Y."/>
            <person name="Zhang H."/>
            <person name="O'Toole P.W."/>
        </authorList>
    </citation>
    <scope>NUCLEOTIDE SEQUENCE [LARGE SCALE GENOMIC DNA]</scope>
    <source>
        <strain evidence="13 14">DSM 20593</strain>
    </source>
</reference>
<evidence type="ECO:0000256" key="6">
    <source>
        <dbReference type="ARBA" id="ARBA00022777"/>
    </source>
</evidence>
<dbReference type="CDD" id="cd06225">
    <property type="entry name" value="HAMP"/>
    <property type="match status" value="1"/>
</dbReference>
<dbReference type="FunFam" id="1.10.287.130:FF:000001">
    <property type="entry name" value="Two-component sensor histidine kinase"/>
    <property type="match status" value="1"/>
</dbReference>
<evidence type="ECO:0000256" key="1">
    <source>
        <dbReference type="ARBA" id="ARBA00000085"/>
    </source>
</evidence>
<dbReference type="SMART" id="SM00388">
    <property type="entry name" value="HisKA"/>
    <property type="match status" value="1"/>
</dbReference>
<gene>
    <name evidence="13" type="ORF">IV73_GL000513</name>
</gene>
<dbReference type="PROSITE" id="PS50109">
    <property type="entry name" value="HIS_KIN"/>
    <property type="match status" value="1"/>
</dbReference>
<dbReference type="Gene3D" id="3.30.450.20">
    <property type="entry name" value="PAS domain"/>
    <property type="match status" value="2"/>
</dbReference>
<dbReference type="InterPro" id="IPR000014">
    <property type="entry name" value="PAS"/>
</dbReference>
<dbReference type="SMART" id="SM00091">
    <property type="entry name" value="PAS"/>
    <property type="match status" value="1"/>
</dbReference>
<dbReference type="NCBIfam" id="TIGR00229">
    <property type="entry name" value="sensory_box"/>
    <property type="match status" value="1"/>
</dbReference>
<keyword evidence="14" id="KW-1185">Reference proteome</keyword>
<dbReference type="EMBL" id="JQBP01000002">
    <property type="protein sequence ID" value="KRN75349.1"/>
    <property type="molecule type" value="Genomic_DNA"/>
</dbReference>
<proteinExistence type="predicted"/>
<keyword evidence="9" id="KW-1133">Transmembrane helix</keyword>
<dbReference type="InterPro" id="IPR013767">
    <property type="entry name" value="PAS_fold"/>
</dbReference>
<keyword evidence="4" id="KW-0597">Phosphoprotein</keyword>
<keyword evidence="9" id="KW-0812">Transmembrane</keyword>
<name>A0A0R2JJA1_9LACO</name>
<evidence type="ECO:0000313" key="14">
    <source>
        <dbReference type="Proteomes" id="UP000051655"/>
    </source>
</evidence>